<proteinExistence type="predicted"/>
<dbReference type="AlphaFoldDB" id="A0A6C0E006"/>
<protein>
    <submittedName>
        <fullName evidence="2">Uncharacterized protein</fullName>
    </submittedName>
</protein>
<keyword evidence="1" id="KW-0812">Transmembrane</keyword>
<keyword evidence="1" id="KW-0472">Membrane</keyword>
<reference evidence="2" key="1">
    <citation type="journal article" date="2020" name="Nature">
        <title>Giant virus diversity and host interactions through global metagenomics.</title>
        <authorList>
            <person name="Schulz F."/>
            <person name="Roux S."/>
            <person name="Paez-Espino D."/>
            <person name="Jungbluth S."/>
            <person name="Walsh D.A."/>
            <person name="Denef V.J."/>
            <person name="McMahon K.D."/>
            <person name="Konstantinidis K.T."/>
            <person name="Eloe-Fadrosh E.A."/>
            <person name="Kyrpides N.C."/>
            <person name="Woyke T."/>
        </authorList>
    </citation>
    <scope>NUCLEOTIDE SEQUENCE</scope>
    <source>
        <strain evidence="2">GVMAG-M-3300023179-103</strain>
    </source>
</reference>
<accession>A0A6C0E006</accession>
<dbReference type="EMBL" id="MN739698">
    <property type="protein sequence ID" value="QHT21940.1"/>
    <property type="molecule type" value="Genomic_DNA"/>
</dbReference>
<keyword evidence="1" id="KW-1133">Transmembrane helix</keyword>
<evidence type="ECO:0000256" key="1">
    <source>
        <dbReference type="SAM" id="Phobius"/>
    </source>
</evidence>
<sequence length="223" mass="24219">MFVNLIIIGIIIIISYYIYQNKCDMSLKYILYSLCAIMVINQLQKIMSKDLGEFFTPADANEAIQNIASIYNKSNMTVDNLTITGNLDVKGKSTLSNLGVLGGFAVNGLSTLSGIANHNGLTSDNITIKPDNALIFPSSDNSKATWKYFNNNNNELQLTNSVNQSKVRVVTNPSGNGTLQTIWSRPDGNNDALVGLVPAANTSRGTHDGYMYVGHTSGPNWST</sequence>
<feature type="transmembrane region" description="Helical" evidence="1">
    <location>
        <begin position="5"/>
        <end position="20"/>
    </location>
</feature>
<evidence type="ECO:0000313" key="2">
    <source>
        <dbReference type="EMBL" id="QHT21940.1"/>
    </source>
</evidence>
<organism evidence="2">
    <name type="scientific">viral metagenome</name>
    <dbReference type="NCBI Taxonomy" id="1070528"/>
    <lineage>
        <taxon>unclassified sequences</taxon>
        <taxon>metagenomes</taxon>
        <taxon>organismal metagenomes</taxon>
    </lineage>
</organism>
<name>A0A6C0E006_9ZZZZ</name>